<reference evidence="3" key="1">
    <citation type="submission" date="2021-03" db="EMBL/GenBank/DDBJ databases">
        <title>Genomic Encyclopedia of Type Strains, Phase IV (KMG-IV): sequencing the most valuable type-strain genomes for metagenomic binning, comparative biology and taxonomic classification.</title>
        <authorList>
            <person name="Goeker M."/>
        </authorList>
    </citation>
    <scope>NUCLEOTIDE SEQUENCE</scope>
    <source>
        <strain evidence="3">DSM 26232</strain>
    </source>
</reference>
<feature type="region of interest" description="Disordered" evidence="2">
    <location>
        <begin position="1"/>
        <end position="22"/>
    </location>
</feature>
<dbReference type="RefSeq" id="WP_209491059.1">
    <property type="nucleotide sequence ID" value="NZ_JAGGLC010000002.1"/>
</dbReference>
<evidence type="ECO:0000313" key="3">
    <source>
        <dbReference type="EMBL" id="MBP1986777.1"/>
    </source>
</evidence>
<protein>
    <submittedName>
        <fullName evidence="3">Chromosome segregation ATPase</fullName>
    </submittedName>
</protein>
<evidence type="ECO:0000313" key="4">
    <source>
        <dbReference type="Proteomes" id="UP000823736"/>
    </source>
</evidence>
<proteinExistence type="predicted"/>
<name>A0A8T4GUR2_9EURY</name>
<dbReference type="EMBL" id="JAGGLC010000002">
    <property type="protein sequence ID" value="MBP1986777.1"/>
    <property type="molecule type" value="Genomic_DNA"/>
</dbReference>
<evidence type="ECO:0000256" key="1">
    <source>
        <dbReference type="SAM" id="Coils"/>
    </source>
</evidence>
<keyword evidence="1" id="KW-0175">Coiled coil</keyword>
<organism evidence="3 4">
    <name type="scientific">Halolamina salifodinae</name>
    <dbReference type="NCBI Taxonomy" id="1202767"/>
    <lineage>
        <taxon>Archaea</taxon>
        <taxon>Methanobacteriati</taxon>
        <taxon>Methanobacteriota</taxon>
        <taxon>Stenosarchaea group</taxon>
        <taxon>Halobacteria</taxon>
        <taxon>Halobacteriales</taxon>
        <taxon>Haloferacaceae</taxon>
    </lineage>
</organism>
<dbReference type="Gene3D" id="6.10.280.220">
    <property type="match status" value="1"/>
</dbReference>
<keyword evidence="4" id="KW-1185">Reference proteome</keyword>
<feature type="coiled-coil region" evidence="1">
    <location>
        <begin position="63"/>
        <end position="128"/>
    </location>
</feature>
<dbReference type="Proteomes" id="UP000823736">
    <property type="component" value="Unassembled WGS sequence"/>
</dbReference>
<sequence length="170" mass="19581">MKDKNPNENNGTQTNKSVDSNEKKLISFRVDEEALDAFDAQFENRSEAIREFVKSVAYGGESSTELEAELADVEDELETVENRIESVKAELAHLEDERDNLRQRRRLIREKLDDVQETEAEVEDKIQEAVEFLEYRGTEPENKYHEIAAISDMEVDEVAEEVRERAGDSL</sequence>
<evidence type="ECO:0000256" key="2">
    <source>
        <dbReference type="SAM" id="MobiDB-lite"/>
    </source>
</evidence>
<comment type="caution">
    <text evidence="3">The sequence shown here is derived from an EMBL/GenBank/DDBJ whole genome shotgun (WGS) entry which is preliminary data.</text>
</comment>
<dbReference type="AlphaFoldDB" id="A0A8T4GUR2"/>
<feature type="compositionally biased region" description="Polar residues" evidence="2">
    <location>
        <begin position="7"/>
        <end position="18"/>
    </location>
</feature>
<accession>A0A8T4GUR2</accession>
<gene>
    <name evidence="3" type="ORF">J2753_001271</name>
</gene>